<evidence type="ECO:0000313" key="3">
    <source>
        <dbReference type="Proteomes" id="UP000708208"/>
    </source>
</evidence>
<organism evidence="2 3">
    <name type="scientific">Allacma fusca</name>
    <dbReference type="NCBI Taxonomy" id="39272"/>
    <lineage>
        <taxon>Eukaryota</taxon>
        <taxon>Metazoa</taxon>
        <taxon>Ecdysozoa</taxon>
        <taxon>Arthropoda</taxon>
        <taxon>Hexapoda</taxon>
        <taxon>Collembola</taxon>
        <taxon>Symphypleona</taxon>
        <taxon>Sminthuridae</taxon>
        <taxon>Allacma</taxon>
    </lineage>
</organism>
<comment type="caution">
    <text evidence="2">The sequence shown here is derived from an EMBL/GenBank/DDBJ whole genome shotgun (WGS) entry which is preliminary data.</text>
</comment>
<gene>
    <name evidence="2" type="ORF">AFUS01_LOCUS40152</name>
</gene>
<feature type="region of interest" description="Disordered" evidence="1">
    <location>
        <begin position="66"/>
        <end position="85"/>
    </location>
</feature>
<evidence type="ECO:0000313" key="2">
    <source>
        <dbReference type="EMBL" id="CAG7830344.1"/>
    </source>
</evidence>
<dbReference type="OrthoDB" id="74575at2759"/>
<sequence length="85" mass="9300">GTNGIGGWVISACSGETSRTEFQWLLDVDLRLQGWVPKGMVDNAMVSAALETVKCLRRKLEFLREGTPPPAYHATDEHPSQSSQA</sequence>
<evidence type="ECO:0000256" key="1">
    <source>
        <dbReference type="SAM" id="MobiDB-lite"/>
    </source>
</evidence>
<dbReference type="AlphaFoldDB" id="A0A8J2LDY7"/>
<feature type="non-terminal residue" evidence="2">
    <location>
        <position position="1"/>
    </location>
</feature>
<dbReference type="EMBL" id="CAJVCH010555433">
    <property type="protein sequence ID" value="CAG7830344.1"/>
    <property type="molecule type" value="Genomic_DNA"/>
</dbReference>
<dbReference type="Proteomes" id="UP000708208">
    <property type="component" value="Unassembled WGS sequence"/>
</dbReference>
<keyword evidence="3" id="KW-1185">Reference proteome</keyword>
<proteinExistence type="predicted"/>
<reference evidence="2" key="1">
    <citation type="submission" date="2021-06" db="EMBL/GenBank/DDBJ databases">
        <authorList>
            <person name="Hodson N. C."/>
            <person name="Mongue J. A."/>
            <person name="Jaron S. K."/>
        </authorList>
    </citation>
    <scope>NUCLEOTIDE SEQUENCE</scope>
</reference>
<protein>
    <submittedName>
        <fullName evidence="2">Uncharacterized protein</fullName>
    </submittedName>
</protein>
<accession>A0A8J2LDY7</accession>
<name>A0A8J2LDY7_9HEXA</name>